<feature type="domain" description="PCI" evidence="6">
    <location>
        <begin position="639"/>
        <end position="815"/>
    </location>
</feature>
<feature type="compositionally biased region" description="Basic and acidic residues" evidence="5">
    <location>
        <begin position="869"/>
        <end position="881"/>
    </location>
</feature>
<dbReference type="HAMAP" id="MF_03002">
    <property type="entry name" value="eIF3c"/>
    <property type="match status" value="1"/>
</dbReference>
<comment type="function">
    <text evidence="4">Component of the eukaryotic translation initiation factor 3 (eIF-3) complex, which is involved in protein synthesis of a specialized repertoire of mRNAs and, together with other initiation factors, stimulates binding of mRNA and methionyl-tRNAi to the 40S ribosome. The eIF-3 complex specifically targets and initiates translation of a subset of mRNAs involved in cell proliferation.</text>
</comment>
<dbReference type="GO" id="GO:0031369">
    <property type="term" value="F:translation initiation factor binding"/>
    <property type="evidence" value="ECO:0007669"/>
    <property type="project" value="InterPro"/>
</dbReference>
<evidence type="ECO:0000256" key="5">
    <source>
        <dbReference type="SAM" id="MobiDB-lite"/>
    </source>
</evidence>
<dbReference type="GO" id="GO:0001732">
    <property type="term" value="P:formation of cytoplasmic translation initiation complex"/>
    <property type="evidence" value="ECO:0007669"/>
    <property type="project" value="UniProtKB-UniRule"/>
</dbReference>
<feature type="compositionally biased region" description="Acidic residues" evidence="5">
    <location>
        <begin position="11"/>
        <end position="20"/>
    </location>
</feature>
<dbReference type="Pfam" id="PF01399">
    <property type="entry name" value="PCI"/>
    <property type="match status" value="1"/>
</dbReference>
<dbReference type="GO" id="GO:0003743">
    <property type="term" value="F:translation initiation factor activity"/>
    <property type="evidence" value="ECO:0007669"/>
    <property type="project" value="UniProtKB-UniRule"/>
</dbReference>
<evidence type="ECO:0000256" key="1">
    <source>
        <dbReference type="ARBA" id="ARBA00022490"/>
    </source>
</evidence>
<dbReference type="OrthoDB" id="29647at2759"/>
<evidence type="ECO:0000259" key="6">
    <source>
        <dbReference type="PROSITE" id="PS50250"/>
    </source>
</evidence>
<dbReference type="GO" id="GO:0005852">
    <property type="term" value="C:eukaryotic translation initiation factor 3 complex"/>
    <property type="evidence" value="ECO:0007669"/>
    <property type="project" value="UniProtKB-UniRule"/>
</dbReference>
<feature type="region of interest" description="Disordered" evidence="5">
    <location>
        <begin position="150"/>
        <end position="284"/>
    </location>
</feature>
<sequence>MSRFFATGSDSESETSSEEEQIVKQTATFTFSDDEEDTKRVVRSAKEKRYEELTNLIKQIRNFKKIKDMSSMLNSFEDLMRAYQKAQPVINKEENGQTPKFYLRCLVEVEDFINEMWEDREGRKNMSKNNSKSLASLRQKLRKYNKDFEEDISKFRENPDAGDEEEEQPKEVEDDSEDEEAGPPSYDRRVISGGSGPESKPTKVIPDDEGSDDDSIDWGSGSESSSESSDDEGQYQSIRERFLKKTTDREEEEKKEKKKERKEKERKKKKDEEEDGEGEWETVKGGVAIPSEKPKMFAKDAEIDMNLVLKKLSEIVAARGKKRTDRREQIELLHELASVADAHHLGPAISTKIRLAIISSIFDYNPKVSDAMKPEYWSKLLDRISEALDLLLATGDIVIGENITEETEVFDKAPYRVRGCALTIVERLDEEFTKLLKECDPHSNEYVQRLTDEKRVCAIVDKVQQFLEKQGNPSDLCRIYLRKVEHLYYKFDPLVIKQKKGELDANLTTSIQIMDKLCKYIYDKDVTDRLRTRAILAHVYHHALHDHWFQARDLILMSHLQESIQHSDPSTQILYNRTMAHLGLCAFRHANIKDAHNCLVDLMMTGKTKELLAQGLMPQRQHERSKEQEKVEKQRQMPFHMHINLELIECVYLVSAMLIEIPYMAAHEFDARRRMISKTFYQQLRSSERQSLVGPPESMREHVVAASKAMRNGNWKACADYIINDKMSAKVWDLFFEADKVRSMLIRLIKEESLRTYLFTYSHVYASISMVTLGKMFELEKPVVHSIISKMIINEELMASLDDPSQTVVMHRSEPSRLQSLALQLADKVNNLVDSNERIFEMKQGSFFLRGGNQGTFRQNYSRPGQDWGRNRREREQQRAY</sequence>
<accession>A0A9P0HSJ9</accession>
<dbReference type="GO" id="GO:0003723">
    <property type="term" value="F:RNA binding"/>
    <property type="evidence" value="ECO:0007669"/>
    <property type="project" value="InterPro"/>
</dbReference>
<dbReference type="Proteomes" id="UP001152798">
    <property type="component" value="Chromosome 6"/>
</dbReference>
<dbReference type="GO" id="GO:0033290">
    <property type="term" value="C:eukaryotic 48S preinitiation complex"/>
    <property type="evidence" value="ECO:0007669"/>
    <property type="project" value="UniProtKB-UniRule"/>
</dbReference>
<feature type="compositionally biased region" description="Basic residues" evidence="5">
    <location>
        <begin position="256"/>
        <end position="269"/>
    </location>
</feature>
<dbReference type="GO" id="GO:0016282">
    <property type="term" value="C:eukaryotic 43S preinitiation complex"/>
    <property type="evidence" value="ECO:0007669"/>
    <property type="project" value="UniProtKB-UniRule"/>
</dbReference>
<dbReference type="AlphaFoldDB" id="A0A9P0HSJ9"/>
<dbReference type="InterPro" id="IPR027516">
    <property type="entry name" value="EIF3C"/>
</dbReference>
<dbReference type="InterPro" id="IPR036390">
    <property type="entry name" value="WH_DNA-bd_sf"/>
</dbReference>
<reference evidence="7" key="1">
    <citation type="submission" date="2022-01" db="EMBL/GenBank/DDBJ databases">
        <authorList>
            <person name="King R."/>
        </authorList>
    </citation>
    <scope>NUCLEOTIDE SEQUENCE</scope>
</reference>
<feature type="compositionally biased region" description="Low complexity" evidence="5">
    <location>
        <begin position="217"/>
        <end position="227"/>
    </location>
</feature>
<dbReference type="InterPro" id="IPR000717">
    <property type="entry name" value="PCI_dom"/>
</dbReference>
<name>A0A9P0HSJ9_NEZVI</name>
<comment type="subunit">
    <text evidence="4">Component of the eukaryotic translation initiation factor 3 (eIF-3) complex.</text>
</comment>
<feature type="compositionally biased region" description="Acidic residues" evidence="5">
    <location>
        <begin position="160"/>
        <end position="181"/>
    </location>
</feature>
<feature type="region of interest" description="Disordered" evidence="5">
    <location>
        <begin position="855"/>
        <end position="881"/>
    </location>
</feature>
<dbReference type="SMART" id="SM00088">
    <property type="entry name" value="PINT"/>
    <property type="match status" value="1"/>
</dbReference>
<comment type="similarity">
    <text evidence="4">Belongs to the eIF-3 subunit C family.</text>
</comment>
<keyword evidence="8" id="KW-1185">Reference proteome</keyword>
<keyword evidence="1 4" id="KW-0963">Cytoplasm</keyword>
<dbReference type="Pfam" id="PF05470">
    <property type="entry name" value="eIF-3c_N"/>
    <property type="match status" value="1"/>
</dbReference>
<comment type="subcellular location">
    <subcellularLocation>
        <location evidence="4">Cytoplasm</location>
    </subcellularLocation>
</comment>
<feature type="compositionally biased region" description="Acidic residues" evidence="5">
    <location>
        <begin position="207"/>
        <end position="216"/>
    </location>
</feature>
<evidence type="ECO:0000313" key="7">
    <source>
        <dbReference type="EMBL" id="CAH1406641.1"/>
    </source>
</evidence>
<feature type="region of interest" description="Disordered" evidence="5">
    <location>
        <begin position="1"/>
        <end position="29"/>
    </location>
</feature>
<evidence type="ECO:0000256" key="3">
    <source>
        <dbReference type="ARBA" id="ARBA00022917"/>
    </source>
</evidence>
<keyword evidence="2 4" id="KW-0396">Initiation factor</keyword>
<dbReference type="PROSITE" id="PS50250">
    <property type="entry name" value="PCI"/>
    <property type="match status" value="1"/>
</dbReference>
<dbReference type="EMBL" id="OV725082">
    <property type="protein sequence ID" value="CAH1406641.1"/>
    <property type="molecule type" value="Genomic_DNA"/>
</dbReference>
<proteinExistence type="inferred from homology"/>
<feature type="compositionally biased region" description="Basic and acidic residues" evidence="5">
    <location>
        <begin position="238"/>
        <end position="255"/>
    </location>
</feature>
<dbReference type="Pfam" id="PF26569">
    <property type="entry name" value="EIF3CL_C"/>
    <property type="match status" value="1"/>
</dbReference>
<organism evidence="7 8">
    <name type="scientific">Nezara viridula</name>
    <name type="common">Southern green stink bug</name>
    <name type="synonym">Cimex viridulus</name>
    <dbReference type="NCBI Taxonomy" id="85310"/>
    <lineage>
        <taxon>Eukaryota</taxon>
        <taxon>Metazoa</taxon>
        <taxon>Ecdysozoa</taxon>
        <taxon>Arthropoda</taxon>
        <taxon>Hexapoda</taxon>
        <taxon>Insecta</taxon>
        <taxon>Pterygota</taxon>
        <taxon>Neoptera</taxon>
        <taxon>Paraneoptera</taxon>
        <taxon>Hemiptera</taxon>
        <taxon>Heteroptera</taxon>
        <taxon>Panheteroptera</taxon>
        <taxon>Pentatomomorpha</taxon>
        <taxon>Pentatomoidea</taxon>
        <taxon>Pentatomidae</taxon>
        <taxon>Pentatominae</taxon>
        <taxon>Nezara</taxon>
    </lineage>
</organism>
<dbReference type="InterPro" id="IPR058999">
    <property type="entry name" value="EIF3CL_C"/>
</dbReference>
<evidence type="ECO:0000256" key="2">
    <source>
        <dbReference type="ARBA" id="ARBA00022540"/>
    </source>
</evidence>
<dbReference type="PANTHER" id="PTHR13937">
    <property type="entry name" value="EUKARYOTIC TRANSLATION INITATION FACTOR 3, SUBUNIT 8 EIF3S8 -RELATED"/>
    <property type="match status" value="1"/>
</dbReference>
<protein>
    <recommendedName>
        <fullName evidence="4">Eukaryotic translation initiation factor 3 subunit C</fullName>
        <shortName evidence="4">eIF3c</shortName>
    </recommendedName>
    <alternativeName>
        <fullName evidence="4">Eukaryotic translation initiation factor 3 subunit 8</fullName>
    </alternativeName>
</protein>
<feature type="compositionally biased region" description="Basic and acidic residues" evidence="5">
    <location>
        <begin position="150"/>
        <end position="159"/>
    </location>
</feature>
<evidence type="ECO:0000313" key="8">
    <source>
        <dbReference type="Proteomes" id="UP001152798"/>
    </source>
</evidence>
<dbReference type="SUPFAM" id="SSF46785">
    <property type="entry name" value="Winged helix' DNA-binding domain"/>
    <property type="match status" value="1"/>
</dbReference>
<dbReference type="InterPro" id="IPR008905">
    <property type="entry name" value="EIF3C_N_dom"/>
</dbReference>
<dbReference type="PANTHER" id="PTHR13937:SF0">
    <property type="entry name" value="EUKARYOTIC TRANSLATION INITIATION FACTOR 3 SUBUNIT C-RELATED"/>
    <property type="match status" value="1"/>
</dbReference>
<keyword evidence="3 4" id="KW-0648">Protein biosynthesis</keyword>
<evidence type="ECO:0000256" key="4">
    <source>
        <dbReference type="HAMAP-Rule" id="MF_03002"/>
    </source>
</evidence>
<gene>
    <name evidence="7" type="ORF">NEZAVI_LOCUS14530</name>
</gene>